<evidence type="ECO:0000256" key="3">
    <source>
        <dbReference type="ARBA" id="ARBA00022692"/>
    </source>
</evidence>
<dbReference type="AlphaFoldDB" id="A0A1D3TZI7"/>
<evidence type="ECO:0000256" key="2">
    <source>
        <dbReference type="ARBA" id="ARBA00009477"/>
    </source>
</evidence>
<proteinExistence type="inferred from homology"/>
<organism evidence="8 9">
    <name type="scientific">Anaerobium acetethylicum</name>
    <dbReference type="NCBI Taxonomy" id="1619234"/>
    <lineage>
        <taxon>Bacteria</taxon>
        <taxon>Bacillati</taxon>
        <taxon>Bacillota</taxon>
        <taxon>Clostridia</taxon>
        <taxon>Lachnospirales</taxon>
        <taxon>Lachnospiraceae</taxon>
        <taxon>Anaerobium</taxon>
    </lineage>
</organism>
<name>A0A1D3TZI7_9FIRM</name>
<comment type="similarity">
    <text evidence="2">Belongs to the membrane fusion protein (MFP) (TC 8.A.1) family.</text>
</comment>
<accession>A0A1D3TZI7</accession>
<evidence type="ECO:0000256" key="5">
    <source>
        <dbReference type="ARBA" id="ARBA00023136"/>
    </source>
</evidence>
<evidence type="ECO:0000313" key="8">
    <source>
        <dbReference type="EMBL" id="SCP99981.1"/>
    </source>
</evidence>
<evidence type="ECO:0000256" key="4">
    <source>
        <dbReference type="ARBA" id="ARBA00022989"/>
    </source>
</evidence>
<feature type="non-terminal residue" evidence="8">
    <location>
        <position position="155"/>
    </location>
</feature>
<dbReference type="PANTHER" id="PTHR30386">
    <property type="entry name" value="MEMBRANE FUSION SUBUNIT OF EMRAB-TOLC MULTIDRUG EFFLUX PUMP"/>
    <property type="match status" value="1"/>
</dbReference>
<sequence length="155" mass="17451">MGKQIKTLEQLKDSRLLYEKKLPRFGYIISLTVALLLVAVTVWGIHTPKTYVIKSTGVIQSDTKNYVMSPYSGKISEMKASEGTVVEKGDVLFQVQSTDLNLQVTQLEEQKKSYETRAAQFQKLVKSIKDDRNYFDLTAEGVTVHSVTSNTLRDA</sequence>
<evidence type="ECO:0000256" key="1">
    <source>
        <dbReference type="ARBA" id="ARBA00004167"/>
    </source>
</evidence>
<dbReference type="Gene3D" id="2.40.50.100">
    <property type="match status" value="1"/>
</dbReference>
<dbReference type="PANTHER" id="PTHR30386:SF26">
    <property type="entry name" value="TRANSPORT PROTEIN COMB"/>
    <property type="match status" value="1"/>
</dbReference>
<feature type="coiled-coil region" evidence="6">
    <location>
        <begin position="97"/>
        <end position="124"/>
    </location>
</feature>
<keyword evidence="9" id="KW-1185">Reference proteome</keyword>
<feature type="transmembrane region" description="Helical" evidence="7">
    <location>
        <begin position="25"/>
        <end position="45"/>
    </location>
</feature>
<keyword evidence="5 7" id="KW-0472">Membrane</keyword>
<dbReference type="RefSeq" id="WP_139133598.1">
    <property type="nucleotide sequence ID" value="NZ_FMKA01000082.1"/>
</dbReference>
<dbReference type="SUPFAM" id="SSF111369">
    <property type="entry name" value="HlyD-like secretion proteins"/>
    <property type="match status" value="1"/>
</dbReference>
<dbReference type="EMBL" id="FMKA01000082">
    <property type="protein sequence ID" value="SCP99981.1"/>
    <property type="molecule type" value="Genomic_DNA"/>
</dbReference>
<gene>
    <name evidence="8" type="ORF">SAMN05421730_10824</name>
</gene>
<keyword evidence="4 7" id="KW-1133">Transmembrane helix</keyword>
<dbReference type="GO" id="GO:0016020">
    <property type="term" value="C:membrane"/>
    <property type="evidence" value="ECO:0007669"/>
    <property type="project" value="UniProtKB-SubCell"/>
</dbReference>
<reference evidence="8 9" key="1">
    <citation type="submission" date="2016-09" db="EMBL/GenBank/DDBJ databases">
        <authorList>
            <person name="Capua I."/>
            <person name="De Benedictis P."/>
            <person name="Joannis T."/>
            <person name="Lombin L.H."/>
            <person name="Cattoli G."/>
        </authorList>
    </citation>
    <scope>NUCLEOTIDE SEQUENCE [LARGE SCALE GENOMIC DNA]</scope>
    <source>
        <strain evidence="8 9">GluBS11</strain>
    </source>
</reference>
<dbReference type="OrthoDB" id="357309at2"/>
<keyword evidence="3 7" id="KW-0812">Transmembrane</keyword>
<evidence type="ECO:0000256" key="6">
    <source>
        <dbReference type="SAM" id="Coils"/>
    </source>
</evidence>
<evidence type="ECO:0000313" key="9">
    <source>
        <dbReference type="Proteomes" id="UP000199315"/>
    </source>
</evidence>
<protein>
    <submittedName>
        <fullName evidence="8">Biotin-lipoyl like</fullName>
    </submittedName>
</protein>
<evidence type="ECO:0000256" key="7">
    <source>
        <dbReference type="SAM" id="Phobius"/>
    </source>
</evidence>
<keyword evidence="6" id="KW-0175">Coiled coil</keyword>
<dbReference type="InterPro" id="IPR050739">
    <property type="entry name" value="MFP"/>
</dbReference>
<comment type="subcellular location">
    <subcellularLocation>
        <location evidence="1">Membrane</location>
        <topology evidence="1">Single-pass membrane protein</topology>
    </subcellularLocation>
</comment>
<dbReference type="Proteomes" id="UP000199315">
    <property type="component" value="Unassembled WGS sequence"/>
</dbReference>
<dbReference type="STRING" id="1619234.SAMN05421730_10824"/>